<gene>
    <name evidence="2" type="ORF">APZ19_18965</name>
    <name evidence="1" type="ORF">D0812_21940</name>
</gene>
<name>A0AAP9GFD4_9VIBR</name>
<organism evidence="2 4">
    <name type="scientific">Vibrio owensii</name>
    <dbReference type="NCBI Taxonomy" id="696485"/>
    <lineage>
        <taxon>Bacteria</taxon>
        <taxon>Pseudomonadati</taxon>
        <taxon>Pseudomonadota</taxon>
        <taxon>Gammaproteobacteria</taxon>
        <taxon>Vibrionales</taxon>
        <taxon>Vibrionaceae</taxon>
        <taxon>Vibrio</taxon>
    </lineage>
</organism>
<evidence type="ECO:0000313" key="4">
    <source>
        <dbReference type="Proteomes" id="UP000390336"/>
    </source>
</evidence>
<evidence type="ECO:0000313" key="1">
    <source>
        <dbReference type="EMBL" id="AYO17052.1"/>
    </source>
</evidence>
<proteinExistence type="predicted"/>
<evidence type="ECO:0000313" key="2">
    <source>
        <dbReference type="EMBL" id="QGH49201.1"/>
    </source>
</evidence>
<sequence length="277" mass="31430">MIQKEAIDKLISTGNAPLFLEQLKTADTQSQLIALPKEYSITDLECYQEHRNNLRGSFSTNIIEEFIEYAKVYAKTEGSAVFVETERMRGVAIFDIGTEEKPLHLNHSASIELKKTAPYQTLLGANKNVMDQRSLAEWIEDYGDYLTPYGADGAAIEVKKAIEAIRILKFERTTGNDREVQQFAASQSEYERIATKTKDDLQIPAGFVFKCVPYLGLEERRFDMRLSIIRNEQLILTIKRLEEIQEEITIEFKDKLVEAQKAGGITAPVYVGTFSGR</sequence>
<keyword evidence="3" id="KW-1185">Reference proteome</keyword>
<dbReference type="AlphaFoldDB" id="A0AAP9GFD4"/>
<protein>
    <submittedName>
        <fullName evidence="2">DUF2303 family protein</fullName>
    </submittedName>
</protein>
<dbReference type="EMBL" id="CP045860">
    <property type="protein sequence ID" value="QGH49201.1"/>
    <property type="molecule type" value="Genomic_DNA"/>
</dbReference>
<reference evidence="2 4" key="1">
    <citation type="journal article" date="2015" name="Genome Announc.">
        <title>Draft Genome Sequence of Vibrio owensii Strain SH-14, Which Causes Shrimp Acute Hepatopancreatic Necrosis Disease.</title>
        <authorList>
            <person name="Liu L."/>
            <person name="Xiao J."/>
            <person name="Xia X."/>
            <person name="Pan Y."/>
            <person name="Yan S."/>
            <person name="Wang Y."/>
        </authorList>
    </citation>
    <scope>NUCLEOTIDE SEQUENCE [LARGE SCALE GENOMIC DNA]</scope>
    <source>
        <strain evidence="2 4">SH14</strain>
    </source>
</reference>
<dbReference type="InterPro" id="IPR019276">
    <property type="entry name" value="DUF2303"/>
</dbReference>
<accession>A0AAP9GFD4</accession>
<reference evidence="2" key="3">
    <citation type="submission" date="2019-11" db="EMBL/GenBank/DDBJ databases">
        <title>Complete genome sequence of Vibrio owensii SH-14 isolated from shrimp with acute hepatopancreatic necrosis diease.</title>
        <authorList>
            <person name="Liang X."/>
            <person name="Wang Y."/>
        </authorList>
    </citation>
    <scope>NUCLEOTIDE SEQUENCE</scope>
    <source>
        <strain evidence="2">SH14</strain>
    </source>
</reference>
<dbReference type="Pfam" id="PF10065">
    <property type="entry name" value="DUF2303"/>
    <property type="match status" value="1"/>
</dbReference>
<dbReference type="EMBL" id="CP033138">
    <property type="protein sequence ID" value="AYO17052.1"/>
    <property type="molecule type" value="Genomic_DNA"/>
</dbReference>
<dbReference type="Proteomes" id="UP000272136">
    <property type="component" value="Chromosome 2"/>
</dbReference>
<reference evidence="1 3" key="2">
    <citation type="submission" date="2018-10" db="EMBL/GenBank/DDBJ databases">
        <title>Whole Genome of Vibrio owensii strain 170502, isolated from Acute Hepatopancreatic Necrosis Disease (AHPND) shrimp.</title>
        <authorList>
            <person name="Yan M."/>
            <person name="Wang X."/>
            <person name="Wang Y."/>
        </authorList>
    </citation>
    <scope>NUCLEOTIDE SEQUENCE [LARGE SCALE GENOMIC DNA]</scope>
    <source>
        <strain evidence="1 3">1700302</strain>
    </source>
</reference>
<dbReference type="RefSeq" id="WP_054823393.1">
    <property type="nucleotide sequence ID" value="NZ_CP033138.1"/>
</dbReference>
<evidence type="ECO:0000313" key="3">
    <source>
        <dbReference type="Proteomes" id="UP000272136"/>
    </source>
</evidence>
<dbReference type="Proteomes" id="UP000390336">
    <property type="component" value="Chromosome 2"/>
</dbReference>